<protein>
    <submittedName>
        <fullName evidence="4">Response regulator transcription factor</fullName>
    </submittedName>
</protein>
<dbReference type="Gene3D" id="3.40.50.2300">
    <property type="match status" value="1"/>
</dbReference>
<sequence length="129" mass="13347">MLRVFIADDSLGFGTLAAAWLEVHDDIEVVGAVRSAAEALEAVVPAAPDVVILDRLLPQPEHSLEVLAHVRRHLPGAAVLLVSGMPDDELGQEAARTGADGHVSKAANAEALTQAVRRVAARGPGPAPS</sequence>
<dbReference type="SMART" id="SM00448">
    <property type="entry name" value="REC"/>
    <property type="match status" value="1"/>
</dbReference>
<dbReference type="InterPro" id="IPR050595">
    <property type="entry name" value="Bact_response_regulator"/>
</dbReference>
<dbReference type="PANTHER" id="PTHR44591">
    <property type="entry name" value="STRESS RESPONSE REGULATOR PROTEIN 1"/>
    <property type="match status" value="1"/>
</dbReference>
<dbReference type="RefSeq" id="WP_146915955.1">
    <property type="nucleotide sequence ID" value="NZ_CP042430.1"/>
</dbReference>
<name>A0A5B8U0S7_9ACTN</name>
<dbReference type="PROSITE" id="PS50110">
    <property type="entry name" value="RESPONSE_REGULATORY"/>
    <property type="match status" value="1"/>
</dbReference>
<gene>
    <name evidence="4" type="ORF">FSW04_02650</name>
</gene>
<dbReference type="KEGG" id="bsol:FSW04_02650"/>
<evidence type="ECO:0000313" key="4">
    <source>
        <dbReference type="EMBL" id="QEC46586.1"/>
    </source>
</evidence>
<dbReference type="CDD" id="cd17535">
    <property type="entry name" value="REC_NarL-like"/>
    <property type="match status" value="1"/>
</dbReference>
<dbReference type="Proteomes" id="UP000321805">
    <property type="component" value="Chromosome"/>
</dbReference>
<dbReference type="Pfam" id="PF00072">
    <property type="entry name" value="Response_reg"/>
    <property type="match status" value="1"/>
</dbReference>
<evidence type="ECO:0000256" key="2">
    <source>
        <dbReference type="PROSITE-ProRule" id="PRU00169"/>
    </source>
</evidence>
<dbReference type="OrthoDB" id="5244531at2"/>
<reference evidence="4 5" key="1">
    <citation type="journal article" date="2018" name="J. Microbiol.">
        <title>Baekduia soli gen. nov., sp. nov., a novel bacterium isolated from the soil of Baekdu Mountain and proposal of a novel family name, Baekduiaceae fam. nov.</title>
        <authorList>
            <person name="An D.S."/>
            <person name="Siddiqi M.Z."/>
            <person name="Kim K.H."/>
            <person name="Yu H.S."/>
            <person name="Im W.T."/>
        </authorList>
    </citation>
    <scope>NUCLEOTIDE SEQUENCE [LARGE SCALE GENOMIC DNA]</scope>
    <source>
        <strain evidence="4 5">BR7-21</strain>
    </source>
</reference>
<evidence type="ECO:0000313" key="5">
    <source>
        <dbReference type="Proteomes" id="UP000321805"/>
    </source>
</evidence>
<dbReference type="PANTHER" id="PTHR44591:SF3">
    <property type="entry name" value="RESPONSE REGULATORY DOMAIN-CONTAINING PROTEIN"/>
    <property type="match status" value="1"/>
</dbReference>
<feature type="modified residue" description="4-aspartylphosphate" evidence="2">
    <location>
        <position position="54"/>
    </location>
</feature>
<organism evidence="4 5">
    <name type="scientific">Baekduia soli</name>
    <dbReference type="NCBI Taxonomy" id="496014"/>
    <lineage>
        <taxon>Bacteria</taxon>
        <taxon>Bacillati</taxon>
        <taxon>Actinomycetota</taxon>
        <taxon>Thermoleophilia</taxon>
        <taxon>Solirubrobacterales</taxon>
        <taxon>Baekduiaceae</taxon>
        <taxon>Baekduia</taxon>
    </lineage>
</organism>
<accession>A0A5B8U0S7</accession>
<dbReference type="InterPro" id="IPR001789">
    <property type="entry name" value="Sig_transdc_resp-reg_receiver"/>
</dbReference>
<dbReference type="AlphaFoldDB" id="A0A5B8U0S7"/>
<dbReference type="InterPro" id="IPR058245">
    <property type="entry name" value="NreC/VraR/RcsB-like_REC"/>
</dbReference>
<dbReference type="InterPro" id="IPR011006">
    <property type="entry name" value="CheY-like_superfamily"/>
</dbReference>
<proteinExistence type="predicted"/>
<dbReference type="GO" id="GO:0000160">
    <property type="term" value="P:phosphorelay signal transduction system"/>
    <property type="evidence" value="ECO:0007669"/>
    <property type="project" value="InterPro"/>
</dbReference>
<evidence type="ECO:0000259" key="3">
    <source>
        <dbReference type="PROSITE" id="PS50110"/>
    </source>
</evidence>
<keyword evidence="1 2" id="KW-0597">Phosphoprotein</keyword>
<dbReference type="SUPFAM" id="SSF52172">
    <property type="entry name" value="CheY-like"/>
    <property type="match status" value="1"/>
</dbReference>
<keyword evidence="5" id="KW-1185">Reference proteome</keyword>
<dbReference type="EMBL" id="CP042430">
    <property type="protein sequence ID" value="QEC46586.1"/>
    <property type="molecule type" value="Genomic_DNA"/>
</dbReference>
<evidence type="ECO:0000256" key="1">
    <source>
        <dbReference type="ARBA" id="ARBA00022553"/>
    </source>
</evidence>
<feature type="domain" description="Response regulatory" evidence="3">
    <location>
        <begin position="3"/>
        <end position="120"/>
    </location>
</feature>